<proteinExistence type="inferred from homology"/>
<evidence type="ECO:0000256" key="6">
    <source>
        <dbReference type="ARBA" id="ARBA00022679"/>
    </source>
</evidence>
<evidence type="ECO:0000256" key="9">
    <source>
        <dbReference type="HAMAP-Rule" id="MF_01023"/>
    </source>
</evidence>
<dbReference type="PANTHER" id="PTHR43643">
    <property type="entry name" value="HISTIDINOL-PHOSPHATE AMINOTRANSFERASE 2"/>
    <property type="match status" value="1"/>
</dbReference>
<sequence length="333" mass="36330">MADLIKLNTNEFPYGPSPRALDAMRAAADDTLRLYPDPTALALRTALAERVGLTAENVFVGNGSDEVLAHAFQAFFNHGDPLLFSDVTYSFYKVYCGLYDLPYRLVPLTENMAVQVEDFTAPCSGVVIANPNAPTGTAVGLDAIKRLLAMHPDRVVLVDEAYVDFGAESVVSLVKDHSNLLVVQTFSKSRALAGARVGFAYAQPELIEGLVRVKDSFNSYPLDRIAQAGATAAVQDEAWFRQGIEKVISSRTMLSAGLTGLGFEVLPSQANFVYARHADRDAAQLAASLRERAIIVRHLRGERTSSWLRITVGTDPQCNMLLSALRDILHRNS</sequence>
<evidence type="ECO:0000256" key="3">
    <source>
        <dbReference type="ARBA" id="ARBA00007970"/>
    </source>
</evidence>
<keyword evidence="6 9" id="KW-0808">Transferase</keyword>
<feature type="domain" description="Aminotransferase class I/classII large" evidence="10">
    <location>
        <begin position="3"/>
        <end position="325"/>
    </location>
</feature>
<dbReference type="InterPro" id="IPR005861">
    <property type="entry name" value="HisP_aminotrans"/>
</dbReference>
<dbReference type="UniPathway" id="UPA00031">
    <property type="reaction ID" value="UER00012"/>
</dbReference>
<dbReference type="InterPro" id="IPR015421">
    <property type="entry name" value="PyrdxlP-dep_Trfase_major"/>
</dbReference>
<evidence type="ECO:0000256" key="2">
    <source>
        <dbReference type="ARBA" id="ARBA00005011"/>
    </source>
</evidence>
<reference evidence="11 13" key="1">
    <citation type="submission" date="2012-11" db="EMBL/GenBank/DDBJ databases">
        <title>Whole genome sequence of Acetobacter cibinongensis 4H-1.</title>
        <authorList>
            <person name="Azuma Y."/>
            <person name="Higashiura N."/>
            <person name="Hirakawa H."/>
            <person name="Matsushita K."/>
        </authorList>
    </citation>
    <scope>NUCLEOTIDE SEQUENCE [LARGE SCALE GENOMIC DNA]</scope>
    <source>
        <strain evidence="11 13">4H-1</strain>
    </source>
</reference>
<gene>
    <name evidence="9 12" type="primary">hisC</name>
    <name evidence="11" type="ORF">Abci_011_073</name>
    <name evidence="12" type="ORF">ACI01nite_06490</name>
</gene>
<comment type="pathway">
    <text evidence="2 9">Amino-acid biosynthesis; L-histidine biosynthesis; L-histidine from 5-phospho-alpha-D-ribose 1-diphosphate: step 7/9.</text>
</comment>
<dbReference type="SUPFAM" id="SSF53383">
    <property type="entry name" value="PLP-dependent transferases"/>
    <property type="match status" value="1"/>
</dbReference>
<comment type="subunit">
    <text evidence="4 9">Homodimer.</text>
</comment>
<evidence type="ECO:0000256" key="5">
    <source>
        <dbReference type="ARBA" id="ARBA00022576"/>
    </source>
</evidence>
<dbReference type="AlphaFoldDB" id="A0A0D6N448"/>
<dbReference type="Proteomes" id="UP000321891">
    <property type="component" value="Unassembled WGS sequence"/>
</dbReference>
<organism evidence="11 13">
    <name type="scientific">Acetobacter cibinongensis</name>
    <dbReference type="NCBI Taxonomy" id="146475"/>
    <lineage>
        <taxon>Bacteria</taxon>
        <taxon>Pseudomonadati</taxon>
        <taxon>Pseudomonadota</taxon>
        <taxon>Alphaproteobacteria</taxon>
        <taxon>Acetobacterales</taxon>
        <taxon>Acetobacteraceae</taxon>
        <taxon>Acetobacter</taxon>
    </lineage>
</organism>
<dbReference type="NCBIfam" id="TIGR01141">
    <property type="entry name" value="hisC"/>
    <property type="match status" value="1"/>
</dbReference>
<comment type="similarity">
    <text evidence="3 9">Belongs to the class-II pyridoxal-phosphate-dependent aminotransferase family. Histidinol-phosphate aminotransferase subfamily.</text>
</comment>
<dbReference type="EMBL" id="BAMV01000011">
    <property type="protein sequence ID" value="GAN60343.1"/>
    <property type="molecule type" value="Genomic_DNA"/>
</dbReference>
<evidence type="ECO:0000313" key="13">
    <source>
        <dbReference type="Proteomes" id="UP000032671"/>
    </source>
</evidence>
<feature type="modified residue" description="N6-(pyridoxal phosphate)lysine" evidence="9">
    <location>
        <position position="188"/>
    </location>
</feature>
<dbReference type="HAMAP" id="MF_01023">
    <property type="entry name" value="HisC_aminotrans_2"/>
    <property type="match status" value="1"/>
</dbReference>
<dbReference type="EC" id="2.6.1.9" evidence="9"/>
<dbReference type="InterPro" id="IPR015424">
    <property type="entry name" value="PyrdxlP-dep_Trfase"/>
</dbReference>
<dbReference type="EMBL" id="BJVU01000002">
    <property type="protein sequence ID" value="GEL58047.1"/>
    <property type="molecule type" value="Genomic_DNA"/>
</dbReference>
<evidence type="ECO:0000256" key="8">
    <source>
        <dbReference type="ARBA" id="ARBA00047481"/>
    </source>
</evidence>
<keyword evidence="9" id="KW-0028">Amino-acid biosynthesis</keyword>
<evidence type="ECO:0000313" key="14">
    <source>
        <dbReference type="Proteomes" id="UP000321891"/>
    </source>
</evidence>
<accession>A0A0D6N448</accession>
<evidence type="ECO:0000256" key="4">
    <source>
        <dbReference type="ARBA" id="ARBA00011738"/>
    </source>
</evidence>
<comment type="caution">
    <text evidence="11">The sequence shown here is derived from an EMBL/GenBank/DDBJ whole genome shotgun (WGS) entry which is preliminary data.</text>
</comment>
<dbReference type="STRING" id="1231339.Abci_011_073"/>
<dbReference type="CDD" id="cd00609">
    <property type="entry name" value="AAT_like"/>
    <property type="match status" value="1"/>
</dbReference>
<dbReference type="Pfam" id="PF00155">
    <property type="entry name" value="Aminotran_1_2"/>
    <property type="match status" value="1"/>
</dbReference>
<evidence type="ECO:0000313" key="12">
    <source>
        <dbReference type="EMBL" id="GEL58047.1"/>
    </source>
</evidence>
<evidence type="ECO:0000259" key="10">
    <source>
        <dbReference type="Pfam" id="PF00155"/>
    </source>
</evidence>
<dbReference type="GO" id="GO:0000105">
    <property type="term" value="P:L-histidine biosynthetic process"/>
    <property type="evidence" value="ECO:0007669"/>
    <property type="project" value="UniProtKB-UniRule"/>
</dbReference>
<evidence type="ECO:0000256" key="1">
    <source>
        <dbReference type="ARBA" id="ARBA00001933"/>
    </source>
</evidence>
<dbReference type="Proteomes" id="UP000032671">
    <property type="component" value="Unassembled WGS sequence"/>
</dbReference>
<keyword evidence="14" id="KW-1185">Reference proteome</keyword>
<evidence type="ECO:0000256" key="7">
    <source>
        <dbReference type="ARBA" id="ARBA00022898"/>
    </source>
</evidence>
<dbReference type="InterPro" id="IPR050106">
    <property type="entry name" value="HistidinolP_aminotransfase"/>
</dbReference>
<dbReference type="Gene3D" id="3.90.1150.10">
    <property type="entry name" value="Aspartate Aminotransferase, domain 1"/>
    <property type="match status" value="1"/>
</dbReference>
<keyword evidence="7 9" id="KW-0663">Pyridoxal phosphate</keyword>
<dbReference type="InterPro" id="IPR004839">
    <property type="entry name" value="Aminotransferase_I/II_large"/>
</dbReference>
<comment type="catalytic activity">
    <reaction evidence="8 9">
        <text>L-histidinol phosphate + 2-oxoglutarate = 3-(imidazol-4-yl)-2-oxopropyl phosphate + L-glutamate</text>
        <dbReference type="Rhea" id="RHEA:23744"/>
        <dbReference type="ChEBI" id="CHEBI:16810"/>
        <dbReference type="ChEBI" id="CHEBI:29985"/>
        <dbReference type="ChEBI" id="CHEBI:57766"/>
        <dbReference type="ChEBI" id="CHEBI:57980"/>
        <dbReference type="EC" id="2.6.1.9"/>
    </reaction>
</comment>
<comment type="cofactor">
    <cofactor evidence="1 9">
        <name>pyridoxal 5'-phosphate</name>
        <dbReference type="ChEBI" id="CHEBI:597326"/>
    </cofactor>
</comment>
<dbReference type="PANTHER" id="PTHR43643:SF3">
    <property type="entry name" value="HISTIDINOL-PHOSPHATE AMINOTRANSFERASE"/>
    <property type="match status" value="1"/>
</dbReference>
<name>A0A0D6N448_9PROT</name>
<reference evidence="12 14" key="2">
    <citation type="submission" date="2019-07" db="EMBL/GenBank/DDBJ databases">
        <title>Whole genome shotgun sequence of Acetobacter cibinongensis NBRC 16605.</title>
        <authorList>
            <person name="Hosoyama A."/>
            <person name="Uohara A."/>
            <person name="Ohji S."/>
            <person name="Ichikawa N."/>
        </authorList>
    </citation>
    <scope>NUCLEOTIDE SEQUENCE [LARGE SCALE GENOMIC DNA]</scope>
    <source>
        <strain evidence="12 14">NBRC 16605</strain>
    </source>
</reference>
<evidence type="ECO:0000313" key="11">
    <source>
        <dbReference type="EMBL" id="GAN60343.1"/>
    </source>
</evidence>
<accession>A0A6N3SMS4</accession>
<keyword evidence="5 9" id="KW-0032">Aminotransferase</keyword>
<dbReference type="GO" id="GO:0030170">
    <property type="term" value="F:pyridoxal phosphate binding"/>
    <property type="evidence" value="ECO:0007669"/>
    <property type="project" value="InterPro"/>
</dbReference>
<keyword evidence="9" id="KW-0368">Histidine biosynthesis</keyword>
<dbReference type="GO" id="GO:0004400">
    <property type="term" value="F:histidinol-phosphate transaminase activity"/>
    <property type="evidence" value="ECO:0007669"/>
    <property type="project" value="UniProtKB-UniRule"/>
</dbReference>
<dbReference type="PROSITE" id="PS00599">
    <property type="entry name" value="AA_TRANSFER_CLASS_2"/>
    <property type="match status" value="1"/>
</dbReference>
<dbReference type="InterPro" id="IPR001917">
    <property type="entry name" value="Aminotrans_II_pyridoxalP_BS"/>
</dbReference>
<dbReference type="InterPro" id="IPR015422">
    <property type="entry name" value="PyrdxlP-dep_Trfase_small"/>
</dbReference>
<protein>
    <recommendedName>
        <fullName evidence="9">Histidinol-phosphate aminotransferase</fullName>
        <ecNumber evidence="9">2.6.1.9</ecNumber>
    </recommendedName>
    <alternativeName>
        <fullName evidence="9">Imidazole acetol-phosphate transaminase</fullName>
    </alternativeName>
</protein>
<dbReference type="Gene3D" id="3.40.640.10">
    <property type="entry name" value="Type I PLP-dependent aspartate aminotransferase-like (Major domain)"/>
    <property type="match status" value="1"/>
</dbReference>